<keyword evidence="3" id="KW-0812">Transmembrane</keyword>
<keyword evidence="1" id="KW-0175">Coiled coil</keyword>
<feature type="region of interest" description="Disordered" evidence="2">
    <location>
        <begin position="635"/>
        <end position="679"/>
    </location>
</feature>
<proteinExistence type="predicted"/>
<reference evidence="7" key="1">
    <citation type="submission" date="2016-10" db="EMBL/GenBank/DDBJ databases">
        <authorList>
            <person name="Varghese N."/>
            <person name="Submissions S."/>
        </authorList>
    </citation>
    <scope>NUCLEOTIDE SEQUENCE [LARGE SCALE GENOMIC DNA]</scope>
    <source>
        <strain evidence="7">DSM 16089</strain>
    </source>
</reference>
<organism evidence="6 7">
    <name type="scientific">Microbacterium hydrocarbonoxydans</name>
    <dbReference type="NCBI Taxonomy" id="273678"/>
    <lineage>
        <taxon>Bacteria</taxon>
        <taxon>Bacillati</taxon>
        <taxon>Actinomycetota</taxon>
        <taxon>Actinomycetes</taxon>
        <taxon>Micrococcales</taxon>
        <taxon>Microbacteriaceae</taxon>
        <taxon>Microbacterium</taxon>
    </lineage>
</organism>
<feature type="transmembrane region" description="Helical" evidence="3">
    <location>
        <begin position="166"/>
        <end position="185"/>
    </location>
</feature>
<keyword evidence="3" id="KW-1133">Transmembrane helix</keyword>
<dbReference type="Gene3D" id="3.10.310.50">
    <property type="match status" value="1"/>
</dbReference>
<name>A0A1H4NBF8_9MICO</name>
<dbReference type="OrthoDB" id="5105562at2"/>
<sequence>MKTRWLTLTALALAAALAVVPTTVASATDPVRLGADHVLDEAGVLSSSEQDDAEARLAELTDATGMDLFVVFVDSFSNPGDAPGWTDAVAQMNGLGSSDYLLAVAVDDRTYSFSADSSGPISASQQAGIERAIESRLSDDEWAGAITAAADEMQGDGGAGALRTTLIVVGVIALALIVWLVISLVRRARRNAEIRRRGAMPETPDPNDPFSTLTDEQVETQAGTALVQADDAITSSREELGFAVAQFGEPATAEFSAAIETAKARMSEAFDLRQKLDDEIEDTVHDRRAWHIRIIQICDEIDEVLDRNAEAFDALRKLEQNAPQELERVAQERQALNGVLAGAEPALAALSTTFDAAELSTVVDNPAQARERAALADRSIEAARAAITAGRSGEAAFAIRTAEQSVAQAGQLVQAITALGSELVAIESQAQALITELQADIAAAQQLPDESGTIAPVAAATAQQLQQAQASLTGSARSPRRVLDALTAANTQIDAAIAQGTQAVERARRVQQMLEQTLAQAESEIRAAREYIETRRGTVGSTARTRLSQAESTLNQALGLRSSQPEAALSEAGRALELVRQATSSAQADVAAMNPSRYESDGWGGGGGFFGGGSSGGSGLGGDILGGIIGGLLSGGGGGGRSSRSSSWRSSGGGGFRSSGFGGGGRSSGGGRRSGGGRF</sequence>
<gene>
    <name evidence="6" type="ORF">SAMN04489807_2419</name>
</gene>
<dbReference type="EMBL" id="FNSQ01000005">
    <property type="protein sequence ID" value="SEB92444.1"/>
    <property type="molecule type" value="Genomic_DNA"/>
</dbReference>
<feature type="coiled-coil region" evidence="1">
    <location>
        <begin position="504"/>
        <end position="531"/>
    </location>
</feature>
<feature type="coiled-coil region" evidence="1">
    <location>
        <begin position="259"/>
        <end position="335"/>
    </location>
</feature>
<dbReference type="AlphaFoldDB" id="A0A1H4NBF8"/>
<dbReference type="RefSeq" id="WP_060926554.1">
    <property type="nucleotide sequence ID" value="NZ_FNSQ01000005.1"/>
</dbReference>
<evidence type="ECO:0000313" key="7">
    <source>
        <dbReference type="Proteomes" id="UP000183750"/>
    </source>
</evidence>
<protein>
    <submittedName>
        <fullName evidence="6">Uncharacterized membrane protein YgcG, contains a TPM-fold domain</fullName>
    </submittedName>
</protein>
<evidence type="ECO:0000256" key="1">
    <source>
        <dbReference type="SAM" id="Coils"/>
    </source>
</evidence>
<keyword evidence="3" id="KW-0472">Membrane</keyword>
<feature type="signal peptide" evidence="4">
    <location>
        <begin position="1"/>
        <end position="27"/>
    </location>
</feature>
<feature type="compositionally biased region" description="Gly residues" evidence="2">
    <location>
        <begin position="651"/>
        <end position="679"/>
    </location>
</feature>
<dbReference type="InterPro" id="IPR007621">
    <property type="entry name" value="TPM_dom"/>
</dbReference>
<accession>A0A1H4NBF8</accession>
<feature type="domain" description="TPM" evidence="5">
    <location>
        <begin position="38"/>
        <end position="154"/>
    </location>
</feature>
<evidence type="ECO:0000313" key="6">
    <source>
        <dbReference type="EMBL" id="SEB92444.1"/>
    </source>
</evidence>
<keyword evidence="7" id="KW-1185">Reference proteome</keyword>
<keyword evidence="4" id="KW-0732">Signal</keyword>
<evidence type="ECO:0000259" key="5">
    <source>
        <dbReference type="Pfam" id="PF04536"/>
    </source>
</evidence>
<dbReference type="Pfam" id="PF04536">
    <property type="entry name" value="TPM_phosphatase"/>
    <property type="match status" value="1"/>
</dbReference>
<evidence type="ECO:0000256" key="4">
    <source>
        <dbReference type="SAM" id="SignalP"/>
    </source>
</evidence>
<evidence type="ECO:0000256" key="2">
    <source>
        <dbReference type="SAM" id="MobiDB-lite"/>
    </source>
</evidence>
<evidence type="ECO:0000256" key="3">
    <source>
        <dbReference type="SAM" id="Phobius"/>
    </source>
</evidence>
<feature type="chain" id="PRO_5010332757" evidence="4">
    <location>
        <begin position="28"/>
        <end position="679"/>
    </location>
</feature>
<dbReference type="Proteomes" id="UP000183750">
    <property type="component" value="Unassembled WGS sequence"/>
</dbReference>